<feature type="transmembrane region" description="Helical" evidence="8">
    <location>
        <begin position="318"/>
        <end position="338"/>
    </location>
</feature>
<dbReference type="Pfam" id="PF00909">
    <property type="entry name" value="Ammonium_transp"/>
    <property type="match status" value="1"/>
</dbReference>
<keyword evidence="12" id="KW-1185">Reference proteome</keyword>
<evidence type="ECO:0000256" key="1">
    <source>
        <dbReference type="ARBA" id="ARBA00004141"/>
    </source>
</evidence>
<dbReference type="InterPro" id="IPR024041">
    <property type="entry name" value="NH4_transpt_AmtB-like_dom"/>
</dbReference>
<dbReference type="InterPro" id="IPR018047">
    <property type="entry name" value="Ammonium_transpt_CS"/>
</dbReference>
<comment type="caution">
    <text evidence="11">The sequence shown here is derived from an EMBL/GenBank/DDBJ whole genome shotgun (WGS) entry which is preliminary data.</text>
</comment>
<feature type="transmembrane region" description="Helical" evidence="8">
    <location>
        <begin position="257"/>
        <end position="274"/>
    </location>
</feature>
<dbReference type="Proteomes" id="UP001204798">
    <property type="component" value="Unassembled WGS sequence"/>
</dbReference>
<dbReference type="RefSeq" id="WP_259095331.1">
    <property type="nucleotide sequence ID" value="NZ_CP130454.1"/>
</dbReference>
<dbReference type="InterPro" id="IPR001905">
    <property type="entry name" value="Ammonium_transpt"/>
</dbReference>
<keyword evidence="5 8" id="KW-1133">Transmembrane helix</keyword>
<gene>
    <name evidence="11" type="ORF">M2350_001553</name>
</gene>
<dbReference type="PROSITE" id="PS01219">
    <property type="entry name" value="AMMONIUM_TRANSP"/>
    <property type="match status" value="1"/>
</dbReference>
<proteinExistence type="inferred from homology"/>
<evidence type="ECO:0000256" key="5">
    <source>
        <dbReference type="ARBA" id="ARBA00022989"/>
    </source>
</evidence>
<name>A0ABT2EQF6_9BACT</name>
<dbReference type="NCBIfam" id="TIGR00836">
    <property type="entry name" value="amt"/>
    <property type="match status" value="1"/>
</dbReference>
<feature type="transmembrane region" description="Helical" evidence="8">
    <location>
        <begin position="180"/>
        <end position="203"/>
    </location>
</feature>
<keyword evidence="7 8" id="KW-0924">Ammonia transport</keyword>
<feature type="transmembrane region" description="Helical" evidence="8">
    <location>
        <begin position="286"/>
        <end position="311"/>
    </location>
</feature>
<sequence>MRRTKIAQALAIASLGLGATAAFPQDIQQVKGLSDLLSTPKGLQLVADTVWVLLAAFLVFWMHAGFALLESGFCRAKNTANILAKNFIVVAITTLAYWAVGFAFMFGDGNGFIGWKGLALMGEHNAPLVALGKAKEYSGAYSALSWTSVPLYAAFLFQLVFAATAATIVSGAVAERIKFASFIVFSFVMGLLIYPIVGHWIWGGGWLAERGFYDFAGSTVVHSVGGWAALTGAAMLGPRLGKYSKDGKVNPIPGHSMALATLGTFILWLGWFGFNPGSTMAAIPSAIARIAVTTNIAAAAGAFIATMWAWLRLGKPDLSMSLNGCLAGLVAITAPCAFVNPVSAFIIGVVAGVLVVESVLLFDRVGIDDPVGAISVHLVNGIWGTLAVGLFAQRFADLGDAQPKLGLFIGGSGEQFIVQLTGVVAAGAFVFTASLLTWAIVKALVGLRVAPEEEVEGLDIGEMGMEAYPSDPFPTFEALSVTGWERFVPTIAHAQISTEQTVAQAVATSAKSEPVNSGAQTQTTPPLERRLYSVILENANTERTKRRWERLCHEPQQAPPEFHEVYRHLVSFDGREFVFRGGDPERMRKAVEKLFEGYLGIGATVTVEAE</sequence>
<evidence type="ECO:0000256" key="6">
    <source>
        <dbReference type="ARBA" id="ARBA00023136"/>
    </source>
</evidence>
<dbReference type="Gene3D" id="1.10.3430.10">
    <property type="entry name" value="Ammonium transporter AmtB like domains"/>
    <property type="match status" value="1"/>
</dbReference>
<protein>
    <recommendedName>
        <fullName evidence="8">Ammonium transporter</fullName>
    </recommendedName>
</protein>
<keyword evidence="6 8" id="KW-0472">Membrane</keyword>
<evidence type="ECO:0000256" key="4">
    <source>
        <dbReference type="ARBA" id="ARBA00022692"/>
    </source>
</evidence>
<evidence type="ECO:0000256" key="7">
    <source>
        <dbReference type="ARBA" id="ARBA00023177"/>
    </source>
</evidence>
<evidence type="ECO:0000256" key="3">
    <source>
        <dbReference type="ARBA" id="ARBA00022448"/>
    </source>
</evidence>
<dbReference type="SUPFAM" id="SSF111352">
    <property type="entry name" value="Ammonium transporter"/>
    <property type="match status" value="1"/>
</dbReference>
<comment type="similarity">
    <text evidence="2 8">Belongs to the ammonia transporter channel (TC 1.A.11.2) family.</text>
</comment>
<feature type="transmembrane region" description="Helical" evidence="8">
    <location>
        <begin position="215"/>
        <end position="236"/>
    </location>
</feature>
<keyword evidence="9" id="KW-0732">Signal</keyword>
<feature type="transmembrane region" description="Helical" evidence="8">
    <location>
        <begin position="151"/>
        <end position="173"/>
    </location>
</feature>
<organism evidence="11 12">
    <name type="scientific">Candidatus Fervidibacter sacchari</name>
    <dbReference type="NCBI Taxonomy" id="1448929"/>
    <lineage>
        <taxon>Bacteria</taxon>
        <taxon>Candidatus Fervidibacterota</taxon>
        <taxon>Candidatus Fervidibacter</taxon>
    </lineage>
</organism>
<dbReference type="EMBL" id="JANUCP010000002">
    <property type="protein sequence ID" value="MCS3919153.1"/>
    <property type="molecule type" value="Genomic_DNA"/>
</dbReference>
<evidence type="ECO:0000256" key="8">
    <source>
        <dbReference type="RuleBase" id="RU362002"/>
    </source>
</evidence>
<dbReference type="PANTHER" id="PTHR11730">
    <property type="entry name" value="AMMONIUM TRANSPORTER"/>
    <property type="match status" value="1"/>
</dbReference>
<evidence type="ECO:0000256" key="2">
    <source>
        <dbReference type="ARBA" id="ARBA00005887"/>
    </source>
</evidence>
<feature type="transmembrane region" description="Helical" evidence="8">
    <location>
        <begin position="45"/>
        <end position="66"/>
    </location>
</feature>
<feature type="transmembrane region" description="Helical" evidence="8">
    <location>
        <begin position="344"/>
        <end position="362"/>
    </location>
</feature>
<feature type="transmembrane region" description="Helical" evidence="8">
    <location>
        <begin position="374"/>
        <end position="396"/>
    </location>
</feature>
<accession>A0ABT2EQF6</accession>
<dbReference type="PANTHER" id="PTHR11730:SF89">
    <property type="entry name" value="AMMONIUM TRANSPORTER SLL0108-RELATED"/>
    <property type="match status" value="1"/>
</dbReference>
<dbReference type="InterPro" id="IPR029020">
    <property type="entry name" value="Ammonium/urea_transptr"/>
</dbReference>
<feature type="chain" id="PRO_5046428717" description="Ammonium transporter" evidence="9">
    <location>
        <begin position="22"/>
        <end position="610"/>
    </location>
</feature>
<keyword evidence="4 8" id="KW-0812">Transmembrane</keyword>
<evidence type="ECO:0000313" key="12">
    <source>
        <dbReference type="Proteomes" id="UP001204798"/>
    </source>
</evidence>
<evidence type="ECO:0000259" key="10">
    <source>
        <dbReference type="Pfam" id="PF00909"/>
    </source>
</evidence>
<reference evidence="11 12" key="1">
    <citation type="submission" date="2022-08" db="EMBL/GenBank/DDBJ databases">
        <title>Bacterial and archaeal communities from various locations to study Microbial Dark Matter (Phase II).</title>
        <authorList>
            <person name="Stepanauskas R."/>
        </authorList>
    </citation>
    <scope>NUCLEOTIDE SEQUENCE [LARGE SCALE GENOMIC DNA]</scope>
    <source>
        <strain evidence="11 12">PD1</strain>
    </source>
</reference>
<comment type="subcellular location">
    <subcellularLocation>
        <location evidence="8">Cell membrane</location>
        <topology evidence="8">Multi-pass membrane protein</topology>
    </subcellularLocation>
    <subcellularLocation>
        <location evidence="1">Membrane</location>
        <topology evidence="1">Multi-pass membrane protein</topology>
    </subcellularLocation>
</comment>
<feature type="transmembrane region" description="Helical" evidence="8">
    <location>
        <begin position="87"/>
        <end position="106"/>
    </location>
</feature>
<keyword evidence="3 8" id="KW-0813">Transport</keyword>
<feature type="domain" description="Ammonium transporter AmtB-like" evidence="10">
    <location>
        <begin position="50"/>
        <end position="468"/>
    </location>
</feature>
<feature type="transmembrane region" description="Helical" evidence="8">
    <location>
        <begin position="416"/>
        <end position="441"/>
    </location>
</feature>
<evidence type="ECO:0000313" key="11">
    <source>
        <dbReference type="EMBL" id="MCS3919153.1"/>
    </source>
</evidence>
<feature type="signal peptide" evidence="9">
    <location>
        <begin position="1"/>
        <end position="21"/>
    </location>
</feature>
<evidence type="ECO:0000256" key="9">
    <source>
        <dbReference type="SAM" id="SignalP"/>
    </source>
</evidence>